<dbReference type="EMBL" id="MU860054">
    <property type="protein sequence ID" value="KAK4239832.1"/>
    <property type="molecule type" value="Genomic_DNA"/>
</dbReference>
<sequence>MKVWAMGRAVSHGALGRSSATEHLVQSTSGDALLLASPVQFKSMLRKTTETEDIGLFPIGSVRSLGVVHVPARPRLPFCGSTTVRVSTWGLEDSEVKHDRRGLPLGLDRTSETMSPYNSDSTTSGYKFEDTEGNPQSPSPSHVSSQPAMPNEIEALFSAIGSRVNGKALLRLKKRFPDLGARLAEMQLESPESLAGVAAETQRAVSSEAARQEQSHHRLRRRRFRGRISRWMRDARRAVTRVK</sequence>
<accession>A0AAN7CEH2</accession>
<evidence type="ECO:0000313" key="3">
    <source>
        <dbReference type="Proteomes" id="UP001303760"/>
    </source>
</evidence>
<reference evidence="2" key="2">
    <citation type="submission" date="2023-05" db="EMBL/GenBank/DDBJ databases">
        <authorList>
            <consortium name="Lawrence Berkeley National Laboratory"/>
            <person name="Steindorff A."/>
            <person name="Hensen N."/>
            <person name="Bonometti L."/>
            <person name="Westerberg I."/>
            <person name="Brannstrom I.O."/>
            <person name="Guillou S."/>
            <person name="Cros-Aarteil S."/>
            <person name="Calhoun S."/>
            <person name="Haridas S."/>
            <person name="Kuo A."/>
            <person name="Mondo S."/>
            <person name="Pangilinan J."/>
            <person name="Riley R."/>
            <person name="Labutti K."/>
            <person name="Andreopoulos B."/>
            <person name="Lipzen A."/>
            <person name="Chen C."/>
            <person name="Yanf M."/>
            <person name="Daum C."/>
            <person name="Ng V."/>
            <person name="Clum A."/>
            <person name="Ohm R."/>
            <person name="Martin F."/>
            <person name="Silar P."/>
            <person name="Natvig D."/>
            <person name="Lalanne C."/>
            <person name="Gautier V."/>
            <person name="Ament-Velasquez S.L."/>
            <person name="Kruys A."/>
            <person name="Hutchinson M.I."/>
            <person name="Powell A.J."/>
            <person name="Barry K."/>
            <person name="Miller A.N."/>
            <person name="Grigoriev I.V."/>
            <person name="Debuchy R."/>
            <person name="Gladieux P."/>
            <person name="Thoren M.H."/>
            <person name="Johannesson H."/>
        </authorList>
    </citation>
    <scope>NUCLEOTIDE SEQUENCE</scope>
    <source>
        <strain evidence="2">CBS 532.94</strain>
    </source>
</reference>
<gene>
    <name evidence="2" type="ORF">C8A03DRAFT_42611</name>
</gene>
<proteinExistence type="predicted"/>
<feature type="region of interest" description="Disordered" evidence="1">
    <location>
        <begin position="97"/>
        <end position="147"/>
    </location>
</feature>
<evidence type="ECO:0000313" key="2">
    <source>
        <dbReference type="EMBL" id="KAK4239832.1"/>
    </source>
</evidence>
<reference evidence="2" key="1">
    <citation type="journal article" date="2023" name="Mol. Phylogenet. Evol.">
        <title>Genome-scale phylogeny and comparative genomics of the fungal order Sordariales.</title>
        <authorList>
            <person name="Hensen N."/>
            <person name="Bonometti L."/>
            <person name="Westerberg I."/>
            <person name="Brannstrom I.O."/>
            <person name="Guillou S."/>
            <person name="Cros-Aarteil S."/>
            <person name="Calhoun S."/>
            <person name="Haridas S."/>
            <person name="Kuo A."/>
            <person name="Mondo S."/>
            <person name="Pangilinan J."/>
            <person name="Riley R."/>
            <person name="LaButti K."/>
            <person name="Andreopoulos B."/>
            <person name="Lipzen A."/>
            <person name="Chen C."/>
            <person name="Yan M."/>
            <person name="Daum C."/>
            <person name="Ng V."/>
            <person name="Clum A."/>
            <person name="Steindorff A."/>
            <person name="Ohm R.A."/>
            <person name="Martin F."/>
            <person name="Silar P."/>
            <person name="Natvig D.O."/>
            <person name="Lalanne C."/>
            <person name="Gautier V."/>
            <person name="Ament-Velasquez S.L."/>
            <person name="Kruys A."/>
            <person name="Hutchinson M.I."/>
            <person name="Powell A.J."/>
            <person name="Barry K."/>
            <person name="Miller A.N."/>
            <person name="Grigoriev I.V."/>
            <person name="Debuchy R."/>
            <person name="Gladieux P."/>
            <person name="Hiltunen Thoren M."/>
            <person name="Johannesson H."/>
        </authorList>
    </citation>
    <scope>NUCLEOTIDE SEQUENCE</scope>
    <source>
        <strain evidence="2">CBS 532.94</strain>
    </source>
</reference>
<feature type="compositionally biased region" description="Polar residues" evidence="1">
    <location>
        <begin position="112"/>
        <end position="125"/>
    </location>
</feature>
<organism evidence="2 3">
    <name type="scientific">Achaetomium macrosporum</name>
    <dbReference type="NCBI Taxonomy" id="79813"/>
    <lineage>
        <taxon>Eukaryota</taxon>
        <taxon>Fungi</taxon>
        <taxon>Dikarya</taxon>
        <taxon>Ascomycota</taxon>
        <taxon>Pezizomycotina</taxon>
        <taxon>Sordariomycetes</taxon>
        <taxon>Sordariomycetidae</taxon>
        <taxon>Sordariales</taxon>
        <taxon>Chaetomiaceae</taxon>
        <taxon>Achaetomium</taxon>
    </lineage>
</organism>
<keyword evidence="3" id="KW-1185">Reference proteome</keyword>
<comment type="caution">
    <text evidence="2">The sequence shown here is derived from an EMBL/GenBank/DDBJ whole genome shotgun (WGS) entry which is preliminary data.</text>
</comment>
<dbReference type="Proteomes" id="UP001303760">
    <property type="component" value="Unassembled WGS sequence"/>
</dbReference>
<feature type="compositionally biased region" description="Low complexity" evidence="1">
    <location>
        <begin position="135"/>
        <end position="147"/>
    </location>
</feature>
<protein>
    <submittedName>
        <fullName evidence="2">Uncharacterized protein</fullName>
    </submittedName>
</protein>
<dbReference type="AlphaFoldDB" id="A0AAN7CEH2"/>
<name>A0AAN7CEH2_9PEZI</name>
<evidence type="ECO:0000256" key="1">
    <source>
        <dbReference type="SAM" id="MobiDB-lite"/>
    </source>
</evidence>